<dbReference type="SUPFAM" id="SSF53300">
    <property type="entry name" value="vWA-like"/>
    <property type="match status" value="1"/>
</dbReference>
<dbReference type="Proteomes" id="UP000517759">
    <property type="component" value="Unassembled WGS sequence"/>
</dbReference>
<dbReference type="RefSeq" id="WP_183508680.1">
    <property type="nucleotide sequence ID" value="NZ_BSPG01000017.1"/>
</dbReference>
<accession>A0A7W6AMQ5</accession>
<dbReference type="EMBL" id="BSPG01000017">
    <property type="protein sequence ID" value="GLS45009.1"/>
    <property type="molecule type" value="Genomic_DNA"/>
</dbReference>
<dbReference type="InterPro" id="IPR036465">
    <property type="entry name" value="vWFA_dom_sf"/>
</dbReference>
<sequence length="549" mass="57601">MRLENLRKFWSNREGNVAIIFAVASIPLIGFAGAAVDYGSATRLRTKLQAAADASALMLCQTPSATTAVLLNQQAQQSMSSYMGTSVGLSVDSLVITSSPRKITLSANAKSTMAFGRFLGWTNMSVGAKAQCATPLPKTFEIALVLDTTGSMANSGGGGSKLSAAQTAANNFIDYVKGNDAFAADTRISIVPFAASVNVGSAYAAASWVDTLGKSSYHWTNVDKTQAKAAGFTSRFNIFTQLATKYSAWAWGGCFEGLPYPYNTQDGTPTGDDTLYVPMFAPDEPGNGTTGTATFSGNYSYNSYIDDKTSAGNCNTTPSSFTAAESRACKYVAASGASYSTSAGVGIPNGPNFLCTSKPLQRLTTNTATLKSLVNSLTAVGSTNIHEGFMWGWRTISPKSVFADGASYDSTTTNKVIILMTDGANSWNDNSSSYNKSLYFPMGYFVNADGSTANGRLPSGYQNLGNSTDARNALDQLTLQTCKNAQSTGISIYTIGFSVSSDPIDAQGKTLLSNCASAPGQAYVANTSADLIQAFDNIAKSIGALRLSQ</sequence>
<evidence type="ECO:0000313" key="2">
    <source>
        <dbReference type="EMBL" id="GLS45009.1"/>
    </source>
</evidence>
<reference evidence="5" key="2">
    <citation type="journal article" date="2019" name="Int. J. Syst. Evol. Microbiol.">
        <title>The Global Catalogue of Microorganisms (GCM) 10K type strain sequencing project: providing services to taxonomists for standard genome sequencing and annotation.</title>
        <authorList>
            <consortium name="The Broad Institute Genomics Platform"/>
            <consortium name="The Broad Institute Genome Sequencing Center for Infectious Disease"/>
            <person name="Wu L."/>
            <person name="Ma J."/>
        </authorList>
    </citation>
    <scope>NUCLEOTIDE SEQUENCE [LARGE SCALE GENOMIC DNA]</scope>
    <source>
        <strain evidence="5">NBRC 107710</strain>
    </source>
</reference>
<protein>
    <submittedName>
        <fullName evidence="3">Flp pilus assembly protein TadG</fullName>
    </submittedName>
</protein>
<feature type="domain" description="Putative Flp pilus-assembly TadG-like N-terminal" evidence="1">
    <location>
        <begin position="15"/>
        <end position="57"/>
    </location>
</feature>
<dbReference type="Proteomes" id="UP001156881">
    <property type="component" value="Unassembled WGS sequence"/>
</dbReference>
<evidence type="ECO:0000313" key="5">
    <source>
        <dbReference type="Proteomes" id="UP001156881"/>
    </source>
</evidence>
<dbReference type="Gene3D" id="3.40.50.410">
    <property type="entry name" value="von Willebrand factor, type A domain"/>
    <property type="match status" value="1"/>
</dbReference>
<name>A0A7W6AMQ5_9HYPH</name>
<organism evidence="3 4">
    <name type="scientific">Methylobacterium brachythecii</name>
    <dbReference type="NCBI Taxonomy" id="1176177"/>
    <lineage>
        <taxon>Bacteria</taxon>
        <taxon>Pseudomonadati</taxon>
        <taxon>Pseudomonadota</taxon>
        <taxon>Alphaproteobacteria</taxon>
        <taxon>Hyphomicrobiales</taxon>
        <taxon>Methylobacteriaceae</taxon>
        <taxon>Methylobacterium</taxon>
    </lineage>
</organism>
<evidence type="ECO:0000313" key="3">
    <source>
        <dbReference type="EMBL" id="MBB3904644.1"/>
    </source>
</evidence>
<dbReference type="EMBL" id="JACIDN010000008">
    <property type="protein sequence ID" value="MBB3904644.1"/>
    <property type="molecule type" value="Genomic_DNA"/>
</dbReference>
<dbReference type="AlphaFoldDB" id="A0A7W6AMQ5"/>
<gene>
    <name evidence="2" type="ORF">GCM10007884_29980</name>
    <name evidence="3" type="ORF">GGR33_004167</name>
</gene>
<comment type="caution">
    <text evidence="3">The sequence shown here is derived from an EMBL/GenBank/DDBJ whole genome shotgun (WGS) entry which is preliminary data.</text>
</comment>
<evidence type="ECO:0000313" key="4">
    <source>
        <dbReference type="Proteomes" id="UP000517759"/>
    </source>
</evidence>
<dbReference type="InterPro" id="IPR028087">
    <property type="entry name" value="Tad_N"/>
</dbReference>
<dbReference type="Pfam" id="PF13400">
    <property type="entry name" value="Tad"/>
    <property type="match status" value="1"/>
</dbReference>
<keyword evidence="5" id="KW-1185">Reference proteome</keyword>
<reference evidence="2" key="1">
    <citation type="journal article" date="2014" name="Int. J. Syst. Evol. Microbiol.">
        <title>Complete genome of a new Firmicutes species belonging to the dominant human colonic microbiota ('Ruminococcus bicirculans') reveals two chromosomes and a selective capacity to utilize plant glucans.</title>
        <authorList>
            <consortium name="NISC Comparative Sequencing Program"/>
            <person name="Wegmann U."/>
            <person name="Louis P."/>
            <person name="Goesmann A."/>
            <person name="Henrissat B."/>
            <person name="Duncan S.H."/>
            <person name="Flint H.J."/>
        </authorList>
    </citation>
    <scope>NUCLEOTIDE SEQUENCE</scope>
    <source>
        <strain evidence="2">NBRC 107710</strain>
    </source>
</reference>
<reference evidence="3 4" key="3">
    <citation type="submission" date="2020-08" db="EMBL/GenBank/DDBJ databases">
        <title>Genomic Encyclopedia of Type Strains, Phase IV (KMG-IV): sequencing the most valuable type-strain genomes for metagenomic binning, comparative biology and taxonomic classification.</title>
        <authorList>
            <person name="Goeker M."/>
        </authorList>
    </citation>
    <scope>NUCLEOTIDE SEQUENCE [LARGE SCALE GENOMIC DNA]</scope>
    <source>
        <strain evidence="3 4">DSM 24105</strain>
    </source>
</reference>
<proteinExistence type="predicted"/>
<evidence type="ECO:0000259" key="1">
    <source>
        <dbReference type="Pfam" id="PF13400"/>
    </source>
</evidence>
<reference evidence="2" key="4">
    <citation type="submission" date="2023-01" db="EMBL/GenBank/DDBJ databases">
        <title>Draft genome sequence of Methylobacterium brachythecii strain NBRC 107710.</title>
        <authorList>
            <person name="Sun Q."/>
            <person name="Mori K."/>
        </authorList>
    </citation>
    <scope>NUCLEOTIDE SEQUENCE</scope>
    <source>
        <strain evidence="2">NBRC 107710</strain>
    </source>
</reference>